<keyword evidence="1" id="KW-1133">Transmembrane helix</keyword>
<evidence type="ECO:0000259" key="2">
    <source>
        <dbReference type="SMART" id="SM00563"/>
    </source>
</evidence>
<feature type="transmembrane region" description="Helical" evidence="1">
    <location>
        <begin position="6"/>
        <end position="32"/>
    </location>
</feature>
<evidence type="ECO:0000256" key="1">
    <source>
        <dbReference type="SAM" id="Phobius"/>
    </source>
</evidence>
<feature type="transmembrane region" description="Helical" evidence="1">
    <location>
        <begin position="41"/>
        <end position="65"/>
    </location>
</feature>
<keyword evidence="1" id="KW-0812">Transmembrane</keyword>
<keyword evidence="1" id="KW-0472">Membrane</keyword>
<name>A0ABP9WGP4_9MICO</name>
<dbReference type="SMART" id="SM00563">
    <property type="entry name" value="PlsC"/>
    <property type="match status" value="1"/>
</dbReference>
<evidence type="ECO:0000313" key="3">
    <source>
        <dbReference type="EMBL" id="GAA5518869.1"/>
    </source>
</evidence>
<dbReference type="SUPFAM" id="SSF69593">
    <property type="entry name" value="Glycerol-3-phosphate (1)-acyltransferase"/>
    <property type="match status" value="1"/>
</dbReference>
<comment type="caution">
    <text evidence="3">The sequence shown here is derived from an EMBL/GenBank/DDBJ whole genome shotgun (WGS) entry which is preliminary data.</text>
</comment>
<dbReference type="Pfam" id="PF01553">
    <property type="entry name" value="Acyltransferase"/>
    <property type="match status" value="1"/>
</dbReference>
<reference evidence="3 4" key="1">
    <citation type="submission" date="2024-02" db="EMBL/GenBank/DDBJ databases">
        <title>Lysinimicrobium sediminis NBRC 112286.</title>
        <authorList>
            <person name="Ichikawa N."/>
            <person name="Katano-Makiyama Y."/>
            <person name="Hidaka K."/>
        </authorList>
    </citation>
    <scope>NUCLEOTIDE SEQUENCE [LARGE SCALE GENOMIC DNA]</scope>
    <source>
        <strain evidence="3 4">NBRC 112286</strain>
    </source>
</reference>
<proteinExistence type="predicted"/>
<dbReference type="InterPro" id="IPR002123">
    <property type="entry name" value="Plipid/glycerol_acylTrfase"/>
</dbReference>
<dbReference type="Proteomes" id="UP001426770">
    <property type="component" value="Unassembled WGS sequence"/>
</dbReference>
<evidence type="ECO:0000313" key="4">
    <source>
        <dbReference type="Proteomes" id="UP001426770"/>
    </source>
</evidence>
<feature type="domain" description="Phospholipid/glycerol acyltransferase" evidence="2">
    <location>
        <begin position="120"/>
        <end position="270"/>
    </location>
</feature>
<sequence>MLAPGIVLLAFVWLPFAAWLAVAVAAIVSFALPGRMRVTRVIWLAGFYLLWDAAAVVVLAALWVWHGFGFRIRSEASERHHYAVARTMLRLLFFQVRWTLRLEIEVQDADLDAIAQGRPIIVVCRHAGPGDSFVIVDALLNRFSREPAIVLKDTLQWDPAIDILLNRIPSRFISPRGVRRPGAPGGTEAVAGLARELDGSGALVIFPEGANATPRRRERRIAALREAGHAELADRAEAMPHVMPPHPGGVLAAMEARPDAVVIVVAHTGLERLSTVADVWRELPVDKRIVLKGWTADPSEIPADREEREAWLYTWWERVDGWIDAHQPEVSGVARARESAAEARRAR</sequence>
<keyword evidence="4" id="KW-1185">Reference proteome</keyword>
<accession>A0ABP9WGP4</accession>
<dbReference type="EMBL" id="BAABRR010000005">
    <property type="protein sequence ID" value="GAA5518869.1"/>
    <property type="molecule type" value="Genomic_DNA"/>
</dbReference>
<gene>
    <name evidence="3" type="ORF">Lsed01_01303</name>
</gene>
<organism evidence="3 4">
    <name type="scientific">Demequina sediminis</name>
    <dbReference type="NCBI Taxonomy" id="1930058"/>
    <lineage>
        <taxon>Bacteria</taxon>
        <taxon>Bacillati</taxon>
        <taxon>Actinomycetota</taxon>
        <taxon>Actinomycetes</taxon>
        <taxon>Micrococcales</taxon>
        <taxon>Demequinaceae</taxon>
        <taxon>Demequina</taxon>
    </lineage>
</organism>
<protein>
    <recommendedName>
        <fullName evidence="2">Phospholipid/glycerol acyltransferase domain-containing protein</fullName>
    </recommendedName>
</protein>